<organism evidence="7 8">
    <name type="scientific">Trapa natans</name>
    <name type="common">Water chestnut</name>
    <dbReference type="NCBI Taxonomy" id="22666"/>
    <lineage>
        <taxon>Eukaryota</taxon>
        <taxon>Viridiplantae</taxon>
        <taxon>Streptophyta</taxon>
        <taxon>Embryophyta</taxon>
        <taxon>Tracheophyta</taxon>
        <taxon>Spermatophyta</taxon>
        <taxon>Magnoliopsida</taxon>
        <taxon>eudicotyledons</taxon>
        <taxon>Gunneridae</taxon>
        <taxon>Pentapetalae</taxon>
        <taxon>rosids</taxon>
        <taxon>malvids</taxon>
        <taxon>Myrtales</taxon>
        <taxon>Lythraceae</taxon>
        <taxon>Trapa</taxon>
    </lineage>
</organism>
<evidence type="ECO:0000256" key="3">
    <source>
        <dbReference type="ARBA" id="ARBA00023163"/>
    </source>
</evidence>
<dbReference type="Proteomes" id="UP001346149">
    <property type="component" value="Unassembled WGS sequence"/>
</dbReference>
<dbReference type="PANTHER" id="PTHR31100">
    <property type="entry name" value="AT-HOOK MOTIF NUCLEAR-LOCALIZED PROTEIN 15"/>
    <property type="match status" value="1"/>
</dbReference>
<evidence type="ECO:0000313" key="7">
    <source>
        <dbReference type="EMBL" id="KAK4781793.1"/>
    </source>
</evidence>
<keyword evidence="1" id="KW-0805">Transcription regulation</keyword>
<keyword evidence="2" id="KW-0238">DNA-binding</keyword>
<name>A0AAN7LF37_TRANT</name>
<dbReference type="InterPro" id="IPR014476">
    <property type="entry name" value="AHL15-29"/>
</dbReference>
<keyword evidence="3" id="KW-0804">Transcription</keyword>
<dbReference type="InterPro" id="IPR005175">
    <property type="entry name" value="PPC_dom"/>
</dbReference>
<evidence type="ECO:0000259" key="6">
    <source>
        <dbReference type="PROSITE" id="PS51742"/>
    </source>
</evidence>
<evidence type="ECO:0000256" key="4">
    <source>
        <dbReference type="ARBA" id="ARBA00023242"/>
    </source>
</evidence>
<keyword evidence="8" id="KW-1185">Reference proteome</keyword>
<dbReference type="PANTHER" id="PTHR31100:SF51">
    <property type="entry name" value="AT-HOOK MOTIF NUCLEAR-LOCALIZED PROTEIN 29"/>
    <property type="match status" value="1"/>
</dbReference>
<feature type="region of interest" description="Disordered" evidence="5">
    <location>
        <begin position="45"/>
        <end position="119"/>
    </location>
</feature>
<dbReference type="CDD" id="cd11378">
    <property type="entry name" value="DUF296"/>
    <property type="match status" value="1"/>
</dbReference>
<gene>
    <name evidence="7" type="ORF">SAY86_015895</name>
</gene>
<dbReference type="GO" id="GO:0010228">
    <property type="term" value="P:vegetative to reproductive phase transition of meristem"/>
    <property type="evidence" value="ECO:0007669"/>
    <property type="project" value="TreeGrafter"/>
</dbReference>
<dbReference type="GO" id="GO:0005634">
    <property type="term" value="C:nucleus"/>
    <property type="evidence" value="ECO:0007669"/>
    <property type="project" value="TreeGrafter"/>
</dbReference>
<keyword evidence="4" id="KW-0539">Nucleus</keyword>
<dbReference type="GO" id="GO:0003680">
    <property type="term" value="F:minor groove of adenine-thymine-rich DNA binding"/>
    <property type="evidence" value="ECO:0007669"/>
    <property type="project" value="InterPro"/>
</dbReference>
<evidence type="ECO:0000256" key="1">
    <source>
        <dbReference type="ARBA" id="ARBA00023015"/>
    </source>
</evidence>
<dbReference type="Gene3D" id="3.30.1330.80">
    <property type="entry name" value="Hypothetical protein, similar to alpha- acetolactate decarboxylase, domain 2"/>
    <property type="match status" value="1"/>
</dbReference>
<dbReference type="GO" id="GO:0003700">
    <property type="term" value="F:DNA-binding transcription factor activity"/>
    <property type="evidence" value="ECO:0007669"/>
    <property type="project" value="TreeGrafter"/>
</dbReference>
<accession>A0AAN7LF37</accession>
<evidence type="ECO:0000256" key="2">
    <source>
        <dbReference type="ARBA" id="ARBA00023125"/>
    </source>
</evidence>
<proteinExistence type="predicted"/>
<comment type="caution">
    <text evidence="7">The sequence shown here is derived from an EMBL/GenBank/DDBJ whole genome shotgun (WGS) entry which is preliminary data.</text>
</comment>
<dbReference type="PROSITE" id="PS51742">
    <property type="entry name" value="PPC"/>
    <property type="match status" value="1"/>
</dbReference>
<feature type="domain" description="PPC" evidence="6">
    <location>
        <begin position="121"/>
        <end position="265"/>
    </location>
</feature>
<sequence length="325" mass="35191">MEQETANKSLVRMEAAVMAQYVTDRGFTNSQHQLFVPTPYLQIGSYPKSTPHPHLQQTAAQNHPQQSSGSRVKASPKRNSSNGGGADVSGSLRAPTRRKRGRPYGSRSRPKPPIVVTLGNGNAVQSHDLEDAARFDIVDCVMTYARRRGCGIYTQSGSGMVFNVTLRHPSLPPDSGLTVPGRRLEMISLTGTVLPWPAPPGSIGLSIFLPNAQGLMTAGRVVGPILAAGPVVLMAASFSSAVIEKLPLVDDQKQEEGGTDGVEAQKSTTLTVEREPTYSNYFRRYFNICIHVCVCIGIWSINNTNKQTNQPNFSIGLLEGPLYMV</sequence>
<reference evidence="7 8" key="1">
    <citation type="journal article" date="2023" name="Hortic Res">
        <title>Pangenome of water caltrop reveals structural variations and asymmetric subgenome divergence after allopolyploidization.</title>
        <authorList>
            <person name="Zhang X."/>
            <person name="Chen Y."/>
            <person name="Wang L."/>
            <person name="Yuan Y."/>
            <person name="Fang M."/>
            <person name="Shi L."/>
            <person name="Lu R."/>
            <person name="Comes H.P."/>
            <person name="Ma Y."/>
            <person name="Chen Y."/>
            <person name="Huang G."/>
            <person name="Zhou Y."/>
            <person name="Zheng Z."/>
            <person name="Qiu Y."/>
        </authorList>
    </citation>
    <scope>NUCLEOTIDE SEQUENCE [LARGE SCALE GENOMIC DNA]</scope>
    <source>
        <strain evidence="7">F231</strain>
    </source>
</reference>
<dbReference type="AlphaFoldDB" id="A0AAN7LF37"/>
<dbReference type="Pfam" id="PF03479">
    <property type="entry name" value="PCC"/>
    <property type="match status" value="1"/>
</dbReference>
<evidence type="ECO:0000313" key="8">
    <source>
        <dbReference type="Proteomes" id="UP001346149"/>
    </source>
</evidence>
<feature type="compositionally biased region" description="Polar residues" evidence="5">
    <location>
        <begin position="55"/>
        <end position="70"/>
    </location>
</feature>
<dbReference type="EMBL" id="JAXQNO010000016">
    <property type="protein sequence ID" value="KAK4781793.1"/>
    <property type="molecule type" value="Genomic_DNA"/>
</dbReference>
<evidence type="ECO:0000256" key="5">
    <source>
        <dbReference type="SAM" id="MobiDB-lite"/>
    </source>
</evidence>
<protein>
    <recommendedName>
        <fullName evidence="6">PPC domain-containing protein</fullName>
    </recommendedName>
</protein>
<dbReference type="SUPFAM" id="SSF117856">
    <property type="entry name" value="AF0104/ALDC/Ptd012-like"/>
    <property type="match status" value="1"/>
</dbReference>